<proteinExistence type="inferred from homology"/>
<comment type="similarity">
    <text evidence="1">Belongs to the ARG7 family.</text>
</comment>
<organism evidence="2 3">
    <name type="scientific">Rhamnella rubrinervis</name>
    <dbReference type="NCBI Taxonomy" id="2594499"/>
    <lineage>
        <taxon>Eukaryota</taxon>
        <taxon>Viridiplantae</taxon>
        <taxon>Streptophyta</taxon>
        <taxon>Embryophyta</taxon>
        <taxon>Tracheophyta</taxon>
        <taxon>Spermatophyta</taxon>
        <taxon>Magnoliopsida</taxon>
        <taxon>eudicotyledons</taxon>
        <taxon>Gunneridae</taxon>
        <taxon>Pentapetalae</taxon>
        <taxon>rosids</taxon>
        <taxon>fabids</taxon>
        <taxon>Rosales</taxon>
        <taxon>Rhamnaceae</taxon>
        <taxon>rhamnoid group</taxon>
        <taxon>Rhamneae</taxon>
        <taxon>Rhamnella</taxon>
    </lineage>
</organism>
<dbReference type="AlphaFoldDB" id="A0A8K0DX22"/>
<comment type="caution">
    <text evidence="2">The sequence shown here is derived from an EMBL/GenBank/DDBJ whole genome shotgun (WGS) entry which is preliminary data.</text>
</comment>
<dbReference type="Pfam" id="PF02519">
    <property type="entry name" value="Auxin_inducible"/>
    <property type="match status" value="1"/>
</dbReference>
<protein>
    <recommendedName>
        <fullName evidence="4">Small auxin-up RNA</fullName>
    </recommendedName>
</protein>
<dbReference type="OrthoDB" id="625231at2759"/>
<gene>
    <name evidence="2" type="ORF">FNV43_RR22916</name>
</gene>
<accession>A0A8K0DX22</accession>
<sequence length="131" mass="15018">MDDAESLSDKVLSSEGHGFVRDHMGLQREYITIVFRFTEIDKSRKNLLKSRSTWNQSALKGSDIPKGYIAVYVGECQKKRFVIPISSLKEPPFQELLSQAGEEFHHDYPMGCVTISCHEDVFFNLISRFNV</sequence>
<dbReference type="EMBL" id="VOIH02000010">
    <property type="protein sequence ID" value="KAF3435824.1"/>
    <property type="molecule type" value="Genomic_DNA"/>
</dbReference>
<dbReference type="Proteomes" id="UP000796880">
    <property type="component" value="Unassembled WGS sequence"/>
</dbReference>
<evidence type="ECO:0000313" key="3">
    <source>
        <dbReference type="Proteomes" id="UP000796880"/>
    </source>
</evidence>
<evidence type="ECO:0000256" key="1">
    <source>
        <dbReference type="ARBA" id="ARBA00006974"/>
    </source>
</evidence>
<dbReference type="InterPro" id="IPR003676">
    <property type="entry name" value="SAUR_fam"/>
</dbReference>
<dbReference type="PANTHER" id="PTHR31929">
    <property type="entry name" value="SAUR-LIKE AUXIN-RESPONSIVE PROTEIN FAMILY-RELATED"/>
    <property type="match status" value="1"/>
</dbReference>
<keyword evidence="3" id="KW-1185">Reference proteome</keyword>
<evidence type="ECO:0008006" key="4">
    <source>
        <dbReference type="Google" id="ProtNLM"/>
    </source>
</evidence>
<evidence type="ECO:0000313" key="2">
    <source>
        <dbReference type="EMBL" id="KAF3435824.1"/>
    </source>
</evidence>
<reference evidence="2" key="1">
    <citation type="submission" date="2020-03" db="EMBL/GenBank/DDBJ databases">
        <title>A high-quality chromosome-level genome assembly of a woody plant with both climbing and erect habits, Rhamnella rubrinervis.</title>
        <authorList>
            <person name="Lu Z."/>
            <person name="Yang Y."/>
            <person name="Zhu X."/>
            <person name="Sun Y."/>
        </authorList>
    </citation>
    <scope>NUCLEOTIDE SEQUENCE</scope>
    <source>
        <strain evidence="2">BYM</strain>
        <tissue evidence="2">Leaf</tissue>
    </source>
</reference>
<dbReference type="GO" id="GO:0009733">
    <property type="term" value="P:response to auxin"/>
    <property type="evidence" value="ECO:0007669"/>
    <property type="project" value="InterPro"/>
</dbReference>
<name>A0A8K0DX22_9ROSA</name>